<evidence type="ECO:0000313" key="2">
    <source>
        <dbReference type="EMBL" id="RPA77328.1"/>
    </source>
</evidence>
<dbReference type="InterPro" id="IPR053018">
    <property type="entry name" value="Elsinochrome_Biosynth-Asso"/>
</dbReference>
<dbReference type="PANTHER" id="PTHR37577">
    <property type="entry name" value="INTEGRAL MEMBRANE PROTEIN"/>
    <property type="match status" value="1"/>
</dbReference>
<keyword evidence="3" id="KW-1185">Reference proteome</keyword>
<name>A0A3N4HXU9_ASCIM</name>
<evidence type="ECO:0000313" key="3">
    <source>
        <dbReference type="Proteomes" id="UP000275078"/>
    </source>
</evidence>
<feature type="transmembrane region" description="Helical" evidence="1">
    <location>
        <begin position="124"/>
        <end position="145"/>
    </location>
</feature>
<keyword evidence="1" id="KW-1133">Transmembrane helix</keyword>
<organism evidence="2 3">
    <name type="scientific">Ascobolus immersus RN42</name>
    <dbReference type="NCBI Taxonomy" id="1160509"/>
    <lineage>
        <taxon>Eukaryota</taxon>
        <taxon>Fungi</taxon>
        <taxon>Dikarya</taxon>
        <taxon>Ascomycota</taxon>
        <taxon>Pezizomycotina</taxon>
        <taxon>Pezizomycetes</taxon>
        <taxon>Pezizales</taxon>
        <taxon>Ascobolaceae</taxon>
        <taxon>Ascobolus</taxon>
    </lineage>
</organism>
<feature type="transmembrane region" description="Helical" evidence="1">
    <location>
        <begin position="87"/>
        <end position="112"/>
    </location>
</feature>
<dbReference type="EMBL" id="ML119728">
    <property type="protein sequence ID" value="RPA77328.1"/>
    <property type="molecule type" value="Genomic_DNA"/>
</dbReference>
<feature type="transmembrane region" description="Helical" evidence="1">
    <location>
        <begin position="371"/>
        <end position="397"/>
    </location>
</feature>
<proteinExistence type="predicted"/>
<dbReference type="AlphaFoldDB" id="A0A3N4HXU9"/>
<feature type="transmembrane region" description="Helical" evidence="1">
    <location>
        <begin position="312"/>
        <end position="328"/>
    </location>
</feature>
<dbReference type="STRING" id="1160509.A0A3N4HXU9"/>
<dbReference type="Proteomes" id="UP000275078">
    <property type="component" value="Unassembled WGS sequence"/>
</dbReference>
<feature type="transmembrane region" description="Helical" evidence="1">
    <location>
        <begin position="25"/>
        <end position="47"/>
    </location>
</feature>
<gene>
    <name evidence="2" type="ORF">BJ508DRAFT_417153</name>
</gene>
<evidence type="ECO:0000256" key="1">
    <source>
        <dbReference type="SAM" id="Phobius"/>
    </source>
</evidence>
<keyword evidence="1" id="KW-0812">Transmembrane</keyword>
<feature type="transmembrane region" description="Helical" evidence="1">
    <location>
        <begin position="157"/>
        <end position="176"/>
    </location>
</feature>
<feature type="transmembrane region" description="Helical" evidence="1">
    <location>
        <begin position="212"/>
        <end position="233"/>
    </location>
</feature>
<feature type="transmembrane region" description="Helical" evidence="1">
    <location>
        <begin position="340"/>
        <end position="359"/>
    </location>
</feature>
<dbReference type="PANTHER" id="PTHR37577:SF1">
    <property type="entry name" value="INTEGRAL MEMBRANE PROTEIN"/>
    <property type="match status" value="1"/>
</dbReference>
<keyword evidence="1" id="KW-0472">Membrane</keyword>
<dbReference type="OrthoDB" id="5427664at2759"/>
<reference evidence="2 3" key="1">
    <citation type="journal article" date="2018" name="Nat. Ecol. Evol.">
        <title>Pezizomycetes genomes reveal the molecular basis of ectomycorrhizal truffle lifestyle.</title>
        <authorList>
            <person name="Murat C."/>
            <person name="Payen T."/>
            <person name="Noel B."/>
            <person name="Kuo A."/>
            <person name="Morin E."/>
            <person name="Chen J."/>
            <person name="Kohler A."/>
            <person name="Krizsan K."/>
            <person name="Balestrini R."/>
            <person name="Da Silva C."/>
            <person name="Montanini B."/>
            <person name="Hainaut M."/>
            <person name="Levati E."/>
            <person name="Barry K.W."/>
            <person name="Belfiori B."/>
            <person name="Cichocki N."/>
            <person name="Clum A."/>
            <person name="Dockter R.B."/>
            <person name="Fauchery L."/>
            <person name="Guy J."/>
            <person name="Iotti M."/>
            <person name="Le Tacon F."/>
            <person name="Lindquist E.A."/>
            <person name="Lipzen A."/>
            <person name="Malagnac F."/>
            <person name="Mello A."/>
            <person name="Molinier V."/>
            <person name="Miyauchi S."/>
            <person name="Poulain J."/>
            <person name="Riccioni C."/>
            <person name="Rubini A."/>
            <person name="Sitrit Y."/>
            <person name="Splivallo R."/>
            <person name="Traeger S."/>
            <person name="Wang M."/>
            <person name="Zifcakova L."/>
            <person name="Wipf D."/>
            <person name="Zambonelli A."/>
            <person name="Paolocci F."/>
            <person name="Nowrousian M."/>
            <person name="Ottonello S."/>
            <person name="Baldrian P."/>
            <person name="Spatafora J.W."/>
            <person name="Henrissat B."/>
            <person name="Nagy L.G."/>
            <person name="Aury J.M."/>
            <person name="Wincker P."/>
            <person name="Grigoriev I.V."/>
            <person name="Bonfante P."/>
            <person name="Martin F.M."/>
        </authorList>
    </citation>
    <scope>NUCLEOTIDE SEQUENCE [LARGE SCALE GENOMIC DNA]</scope>
    <source>
        <strain evidence="2 3">RN42</strain>
    </source>
</reference>
<sequence>MGEPYYKCRGESYSHIADQVANPDLLGIGVMTSFLATTIATFGFILYGARCNLILDKITNSTDLLFFRWLGSKSPPIGRARLGEQRAFFAAIVAISDQQLIIGISVLVAGLSDCSLSVYGVQNLAALAWQISFVHILTVFIICISGRSQSYNKPLKAIRVVGISIFVLLTVFVLLLENAVDISWDKSVLDGPSNSFAAYYLLSTSGPLSVDWFTILNTCFEIFFIQILLSAYLRQVAMYWDSSYWEKFFQGGIFKFICFHTLAKFPYGETLSPGFAHGLYQYVWEHACWTEFQKQNQSAVSYMKTKKLTGKSLLKVAPFLLWGLMTELPTDLQRCFVDEFGQISNLLLFSILKVITCWYQFLVDKETRQEVLAWGPGQIIAVLSLAAPILAWLHAFFEDGELSCDSRAVVVRGITTTKDDSQLATQIDHAPDRLSATAKESAFSRLRHVSSDPISKLNIKLDTMDSCLIDYDLIDRESSCIFSIGEFEDLSEFILLSKISFCWEFIKRGFYVTLNCLMLVGLISEDSCFVIAMFYTAQIFAQWIWDYGWAIHQVVLSLQRVIKQDGRMWKHTRPNGFIPFVYLLAGFGVVQSTESSRASVQVLVQVDDLEQSPNLSFLRFNTATRGTFTPLKKRMRELMAQAHDKQQEIGQQRKELVIAIKRSKEEVAKRVLELDCTVEKLGQAKIAEGILKSIEFGGYRFSHLYCGEEVAKELERGCHEKVKVRFSWDSEETLVGSQRCSHSGVAFKRRVSEVSSDRSSIPNAE</sequence>
<protein>
    <submittedName>
        <fullName evidence="2">Uncharacterized protein</fullName>
    </submittedName>
</protein>
<accession>A0A3N4HXU9</accession>